<reference evidence="1 2" key="1">
    <citation type="submission" date="2012-11" db="EMBL/GenBank/DDBJ databases">
        <title>Whole genome sequence of Acidocella aminolytica 101 = DSM 11237.</title>
        <authorList>
            <person name="Azuma Y."/>
            <person name="Higashiura N."/>
            <person name="Hirakawa H."/>
            <person name="Matsushita K."/>
        </authorList>
    </citation>
    <scope>NUCLEOTIDE SEQUENCE [LARGE SCALE GENOMIC DNA]</scope>
    <source>
        <strain evidence="2">101 / DSM 11237</strain>
    </source>
</reference>
<accession>A0A0D6PK98</accession>
<evidence type="ECO:0000313" key="2">
    <source>
        <dbReference type="Proteomes" id="UP000032668"/>
    </source>
</evidence>
<dbReference type="RefSeq" id="WP_139284734.1">
    <property type="nucleotide sequence ID" value="NZ_BANC01000121.1"/>
</dbReference>
<dbReference type="OrthoDB" id="7221824at2"/>
<dbReference type="Proteomes" id="UP000032668">
    <property type="component" value="Unassembled WGS sequence"/>
</dbReference>
<name>A0A0D6PK98_9PROT</name>
<evidence type="ECO:0000313" key="1">
    <source>
        <dbReference type="EMBL" id="GAN81851.1"/>
    </source>
</evidence>
<dbReference type="EMBL" id="BANC01000121">
    <property type="protein sequence ID" value="GAN81851.1"/>
    <property type="molecule type" value="Genomic_DNA"/>
</dbReference>
<gene>
    <name evidence="1" type="ORF">Aam_123_017</name>
</gene>
<sequence>MTNLSFLTENGTIFLEHIRRFGDLPFQFGALVHTKRMSILSACPSNYRLEHPEQDLAARDAKLFVHFSIFDWIEQHVAGWSDVKLEYALITTHFNAQL</sequence>
<dbReference type="AlphaFoldDB" id="A0A0D6PK98"/>
<keyword evidence="2" id="KW-1185">Reference proteome</keyword>
<protein>
    <submittedName>
        <fullName evidence="1">Uncharacterized protein</fullName>
    </submittedName>
</protein>
<comment type="caution">
    <text evidence="1">The sequence shown here is derived from an EMBL/GenBank/DDBJ whole genome shotgun (WGS) entry which is preliminary data.</text>
</comment>
<organism evidence="1 2">
    <name type="scientific">Acidocella aminolytica 101 = DSM 11237</name>
    <dbReference type="NCBI Taxonomy" id="1120923"/>
    <lineage>
        <taxon>Bacteria</taxon>
        <taxon>Pseudomonadati</taxon>
        <taxon>Pseudomonadota</taxon>
        <taxon>Alphaproteobacteria</taxon>
        <taxon>Acetobacterales</taxon>
        <taxon>Acidocellaceae</taxon>
        <taxon>Acidocella</taxon>
    </lineage>
</organism>
<proteinExistence type="predicted"/>